<keyword evidence="3" id="KW-1185">Reference proteome</keyword>
<gene>
    <name evidence="2" type="ORF">GCM10010178_44290</name>
</gene>
<feature type="domain" description="DUF5753" evidence="1">
    <location>
        <begin position="123"/>
        <end position="294"/>
    </location>
</feature>
<evidence type="ECO:0000259" key="1">
    <source>
        <dbReference type="Pfam" id="PF19054"/>
    </source>
</evidence>
<proteinExistence type="predicted"/>
<organism evidence="2 3">
    <name type="scientific">Lentzea flava</name>
    <dbReference type="NCBI Taxonomy" id="103732"/>
    <lineage>
        <taxon>Bacteria</taxon>
        <taxon>Bacillati</taxon>
        <taxon>Actinomycetota</taxon>
        <taxon>Actinomycetes</taxon>
        <taxon>Pseudonocardiales</taxon>
        <taxon>Pseudonocardiaceae</taxon>
        <taxon>Lentzea</taxon>
    </lineage>
</organism>
<name>A0ABQ2UNW3_9PSEU</name>
<dbReference type="Pfam" id="PF19054">
    <property type="entry name" value="DUF5753"/>
    <property type="match status" value="1"/>
</dbReference>
<comment type="caution">
    <text evidence="2">The sequence shown here is derived from an EMBL/GenBank/DDBJ whole genome shotgun (WGS) entry which is preliminary data.</text>
</comment>
<reference evidence="3" key="1">
    <citation type="journal article" date="2019" name="Int. J. Syst. Evol. Microbiol.">
        <title>The Global Catalogue of Microorganisms (GCM) 10K type strain sequencing project: providing services to taxonomists for standard genome sequencing and annotation.</title>
        <authorList>
            <consortium name="The Broad Institute Genomics Platform"/>
            <consortium name="The Broad Institute Genome Sequencing Center for Infectious Disease"/>
            <person name="Wu L."/>
            <person name="Ma J."/>
        </authorList>
    </citation>
    <scope>NUCLEOTIDE SEQUENCE [LARGE SCALE GENOMIC DNA]</scope>
    <source>
        <strain evidence="3">JCM 3296</strain>
    </source>
</reference>
<dbReference type="EMBL" id="BMRE01000019">
    <property type="protein sequence ID" value="GGU46960.1"/>
    <property type="molecule type" value="Genomic_DNA"/>
</dbReference>
<evidence type="ECO:0000313" key="3">
    <source>
        <dbReference type="Proteomes" id="UP000649573"/>
    </source>
</evidence>
<dbReference type="InterPro" id="IPR043917">
    <property type="entry name" value="DUF5753"/>
</dbReference>
<sequence length="302" mass="32960">MQCKCTRSGGGMRDQPCGTLPAMTEDEVSDPVIARLQCGELARTLREAAGMEPGKADKELAEAGGYATKLAKIEAGTIAPGSTDVDWMIKRYRPTPSDADELTRLATIARRRAKPVKTGKATQQYVSLERRANAIRMVYNEIPGLLQTREYAYAALSMSPVVVASDVAGLAEERAERGQRIIRPDGPDVWIVLGEDALYRFSGGPAVLRAQHEHLRAVAQMPNVRFRVSLRAAGNIPALSCPFTLLDVEPNKRLAFVSSLTRPDYIKATEPYVAAFEQAWELAASEDESVAILEGRITDLNS</sequence>
<accession>A0ABQ2UNW3</accession>
<dbReference type="Proteomes" id="UP000649573">
    <property type="component" value="Unassembled WGS sequence"/>
</dbReference>
<protein>
    <recommendedName>
        <fullName evidence="1">DUF5753 domain-containing protein</fullName>
    </recommendedName>
</protein>
<evidence type="ECO:0000313" key="2">
    <source>
        <dbReference type="EMBL" id="GGU46960.1"/>
    </source>
</evidence>